<dbReference type="AlphaFoldDB" id="A0A552FSV8"/>
<dbReference type="Proteomes" id="UP000320293">
    <property type="component" value="Unassembled WGS sequence"/>
</dbReference>
<evidence type="ECO:0000313" key="2">
    <source>
        <dbReference type="Proteomes" id="UP000320293"/>
    </source>
</evidence>
<dbReference type="EMBL" id="SFBF01000129">
    <property type="protein sequence ID" value="TRU49828.1"/>
    <property type="molecule type" value="Genomic_DNA"/>
</dbReference>
<evidence type="ECO:0000313" key="1">
    <source>
        <dbReference type="EMBL" id="TRU49828.1"/>
    </source>
</evidence>
<comment type="caution">
    <text evidence="1">The sequence shown here is derived from an EMBL/GenBank/DDBJ whole genome shotgun (WGS) entry which is preliminary data.</text>
</comment>
<gene>
    <name evidence="1" type="ORF">EWV91_07085</name>
</gene>
<reference evidence="1 2" key="1">
    <citation type="submission" date="2019-01" db="EMBL/GenBank/DDBJ databases">
        <title>Coherence of Microcystis species and biogeography revealed through population genomics.</title>
        <authorList>
            <person name="Perez-Carrascal O.M."/>
            <person name="Terrat Y."/>
            <person name="Giani A."/>
            <person name="Fortin N."/>
            <person name="Tromas N."/>
            <person name="Shapiro B.J."/>
        </authorList>
    </citation>
    <scope>NUCLEOTIDE SEQUENCE [LARGE SCALE GENOMIC DNA]</scope>
    <source>
        <strain evidence="1">Ma_QC_Ca_00000000_S207</strain>
    </source>
</reference>
<name>A0A552FSV8_MICAE</name>
<evidence type="ECO:0008006" key="3">
    <source>
        <dbReference type="Google" id="ProtNLM"/>
    </source>
</evidence>
<accession>A0A552FSV8</accession>
<organism evidence="1 2">
    <name type="scientific">Microcystis aeruginosa Ma_QC_Ca_00000000_S207</name>
    <dbReference type="NCBI Taxonomy" id="2486251"/>
    <lineage>
        <taxon>Bacteria</taxon>
        <taxon>Bacillati</taxon>
        <taxon>Cyanobacteriota</taxon>
        <taxon>Cyanophyceae</taxon>
        <taxon>Oscillatoriophycideae</taxon>
        <taxon>Chroococcales</taxon>
        <taxon>Microcystaceae</taxon>
        <taxon>Microcystis</taxon>
    </lineage>
</organism>
<protein>
    <recommendedName>
        <fullName evidence="3">DUF4248 domain-containing protein</fullName>
    </recommendedName>
</protein>
<sequence length="68" mass="8138">MKQEEPKFELRGYTTKELTKMYKCSYKTWRTWIDPHKDKIGERRGHTYTIIQVKCIVDILGYPDLDAA</sequence>
<proteinExistence type="predicted"/>